<dbReference type="CDD" id="cd22157">
    <property type="entry name" value="F-box_AtFBW1-like"/>
    <property type="match status" value="1"/>
</dbReference>
<organism evidence="3 4">
    <name type="scientific">Nicotiana attenuata</name>
    <name type="common">Coyote tobacco</name>
    <dbReference type="NCBI Taxonomy" id="49451"/>
    <lineage>
        <taxon>Eukaryota</taxon>
        <taxon>Viridiplantae</taxon>
        <taxon>Streptophyta</taxon>
        <taxon>Embryophyta</taxon>
        <taxon>Tracheophyta</taxon>
        <taxon>Spermatophyta</taxon>
        <taxon>Magnoliopsida</taxon>
        <taxon>eudicotyledons</taxon>
        <taxon>Gunneridae</taxon>
        <taxon>Pentapetalae</taxon>
        <taxon>asterids</taxon>
        <taxon>lamiids</taxon>
        <taxon>Solanales</taxon>
        <taxon>Solanaceae</taxon>
        <taxon>Nicotianoideae</taxon>
        <taxon>Nicotianeae</taxon>
        <taxon>Nicotiana</taxon>
    </lineage>
</organism>
<dbReference type="Pfam" id="PF24750">
    <property type="entry name" value="b-prop_At3g26010-like"/>
    <property type="match status" value="1"/>
</dbReference>
<feature type="domain" description="F-box protein At3g26010-like beta-propeller" evidence="2">
    <location>
        <begin position="135"/>
        <end position="402"/>
    </location>
</feature>
<dbReference type="InterPro" id="IPR017451">
    <property type="entry name" value="F-box-assoc_interact_dom"/>
</dbReference>
<dbReference type="AlphaFoldDB" id="A0A1J6IEW6"/>
<dbReference type="STRING" id="49451.A0A1J6IEW6"/>
<dbReference type="EMBL" id="MJEQ01037190">
    <property type="protein sequence ID" value="OIS99055.1"/>
    <property type="molecule type" value="Genomic_DNA"/>
</dbReference>
<protein>
    <submittedName>
        <fullName evidence="3">F-boxkelch-repeat protein</fullName>
    </submittedName>
</protein>
<dbReference type="KEGG" id="nau:109230749"/>
<dbReference type="InterPro" id="IPR055290">
    <property type="entry name" value="At3g26010-like"/>
</dbReference>
<dbReference type="PANTHER" id="PTHR35546:SF70">
    <property type="entry name" value="F-BOX PROTEIN INTERACTION DOMAIN PROTEIN"/>
    <property type="match status" value="1"/>
</dbReference>
<accession>A0A1J6IEW6</accession>
<evidence type="ECO:0000313" key="4">
    <source>
        <dbReference type="Proteomes" id="UP000187609"/>
    </source>
</evidence>
<sequence length="462" mass="52291">MELYVHNIMGANFDNPIKGKYTKPKLKIFFKNDYLPDWFLEEIFLRLPVKCVFRYKCVSKQWLSLISAPSFVSLYISRASLLPQQAPMWTILANTLSVNNGVNYFAQSYLPDLLSDNRLHPRFCTIHFPYVGCPEDEKYTIVAVSDGLVLYDRGGSDYRIYNAITGHCVALPPPSICFERVSNGFITESEGGSLKSFKVVRFDCQFGESYILKFEIFSSETGSWRSLVVHNDVPIEVVSLRRHVALNGNLHWIDRRLGIVAFDPSNDLNQCRVIGLPDDIDKQCNDARNNGSPTLCDVHQGRLRYIEVSLVPVYPFGFSGFSVWVLDDYDSSSWTLQHRVKIRDIVFDDILISKALTGLIPTPIAFHPLDANILYLGFGDAVVSYNMKTLKLDVLAARAAQQNLWPKPGALPASPFSRLCLGDPDDVPVMIRRLLPCWSSAFLFMLPAWPISLPIDYKGLKK</sequence>
<dbReference type="InterPro" id="IPR056592">
    <property type="entry name" value="Beta-prop_At3g26010-like"/>
</dbReference>
<keyword evidence="4" id="KW-1185">Reference proteome</keyword>
<comment type="caution">
    <text evidence="3">The sequence shown here is derived from an EMBL/GenBank/DDBJ whole genome shotgun (WGS) entry which is preliminary data.</text>
</comment>
<dbReference type="OrthoDB" id="674184at2759"/>
<evidence type="ECO:0000259" key="2">
    <source>
        <dbReference type="Pfam" id="PF24750"/>
    </source>
</evidence>
<dbReference type="SUPFAM" id="SSF81383">
    <property type="entry name" value="F-box domain"/>
    <property type="match status" value="1"/>
</dbReference>
<proteinExistence type="predicted"/>
<evidence type="ECO:0000259" key="1">
    <source>
        <dbReference type="Pfam" id="PF00646"/>
    </source>
</evidence>
<dbReference type="Gramene" id="OIS99055">
    <property type="protein sequence ID" value="OIS99055"/>
    <property type="gene ID" value="A4A49_14704"/>
</dbReference>
<gene>
    <name evidence="3" type="ORF">A4A49_14704</name>
</gene>
<dbReference type="OMA" id="YGDDNQC"/>
<dbReference type="InterPro" id="IPR036047">
    <property type="entry name" value="F-box-like_dom_sf"/>
</dbReference>
<dbReference type="PANTHER" id="PTHR35546">
    <property type="entry name" value="F-BOX PROTEIN INTERACTION DOMAIN PROTEIN-RELATED"/>
    <property type="match status" value="1"/>
</dbReference>
<evidence type="ECO:0000313" key="3">
    <source>
        <dbReference type="EMBL" id="OIS99055.1"/>
    </source>
</evidence>
<dbReference type="Pfam" id="PF00646">
    <property type="entry name" value="F-box"/>
    <property type="match status" value="1"/>
</dbReference>
<reference evidence="3" key="1">
    <citation type="submission" date="2016-11" db="EMBL/GenBank/DDBJ databases">
        <title>The genome of Nicotiana attenuata.</title>
        <authorList>
            <person name="Xu S."/>
            <person name="Brockmoeller T."/>
            <person name="Gaquerel E."/>
            <person name="Navarro A."/>
            <person name="Kuhl H."/>
            <person name="Gase K."/>
            <person name="Ling Z."/>
            <person name="Zhou W."/>
            <person name="Kreitzer C."/>
            <person name="Stanke M."/>
            <person name="Tang H."/>
            <person name="Lyons E."/>
            <person name="Pandey P."/>
            <person name="Pandey S.P."/>
            <person name="Timmermann B."/>
            <person name="Baldwin I.T."/>
        </authorList>
    </citation>
    <scope>NUCLEOTIDE SEQUENCE [LARGE SCALE GENOMIC DNA]</scope>
    <source>
        <strain evidence="3">UT</strain>
    </source>
</reference>
<dbReference type="InterPro" id="IPR001810">
    <property type="entry name" value="F-box_dom"/>
</dbReference>
<name>A0A1J6IEW6_NICAT</name>
<dbReference type="Gene3D" id="1.20.1280.50">
    <property type="match status" value="1"/>
</dbReference>
<dbReference type="NCBIfam" id="TIGR01640">
    <property type="entry name" value="F_box_assoc_1"/>
    <property type="match status" value="1"/>
</dbReference>
<feature type="domain" description="F-box" evidence="1">
    <location>
        <begin position="40"/>
        <end position="71"/>
    </location>
</feature>
<dbReference type="Proteomes" id="UP000187609">
    <property type="component" value="Unassembled WGS sequence"/>
</dbReference>